<evidence type="ECO:0000313" key="2">
    <source>
        <dbReference type="Proteomes" id="UP000192610"/>
    </source>
</evidence>
<dbReference type="Proteomes" id="UP000192610">
    <property type="component" value="Unassembled WGS sequence"/>
</dbReference>
<comment type="caution">
    <text evidence="1">The sequence shown here is derived from an EMBL/GenBank/DDBJ whole genome shotgun (WGS) entry which is preliminary data.</text>
</comment>
<protein>
    <submittedName>
        <fullName evidence="1">Uncharacterized protein</fullName>
    </submittedName>
</protein>
<accession>A0A1V9ELV9</accession>
<name>A0A1V9ELV9_9BACT</name>
<keyword evidence="2" id="KW-1185">Reference proteome</keyword>
<gene>
    <name evidence="1" type="ORF">A4H97_06295</name>
</gene>
<dbReference type="EMBL" id="LVXG01000023">
    <property type="protein sequence ID" value="OQP47119.1"/>
    <property type="molecule type" value="Genomic_DNA"/>
</dbReference>
<evidence type="ECO:0000313" key="1">
    <source>
        <dbReference type="EMBL" id="OQP47119.1"/>
    </source>
</evidence>
<dbReference type="AlphaFoldDB" id="A0A1V9ELV9"/>
<proteinExistence type="predicted"/>
<organism evidence="1 2">
    <name type="scientific">Niastella yeongjuensis</name>
    <dbReference type="NCBI Taxonomy" id="354355"/>
    <lineage>
        <taxon>Bacteria</taxon>
        <taxon>Pseudomonadati</taxon>
        <taxon>Bacteroidota</taxon>
        <taxon>Chitinophagia</taxon>
        <taxon>Chitinophagales</taxon>
        <taxon>Chitinophagaceae</taxon>
        <taxon>Niastella</taxon>
    </lineage>
</organism>
<reference evidence="2" key="1">
    <citation type="submission" date="2016-04" db="EMBL/GenBank/DDBJ databases">
        <authorList>
            <person name="Chen L."/>
            <person name="Zhuang W."/>
            <person name="Wang G."/>
        </authorList>
    </citation>
    <scope>NUCLEOTIDE SEQUENCE [LARGE SCALE GENOMIC DNA]</scope>
    <source>
        <strain evidence="2">17621</strain>
    </source>
</reference>
<sequence>MPTNWVVRCNIRIYRISAPIPPMKNKSAWFSINLPIFRLWWLRWLWRGRDFTIKVVNHKILTRLIKNQAFIVIIPKSIFLQP</sequence>